<dbReference type="InParanoid" id="A0A3N4L330"/>
<dbReference type="EMBL" id="ML119115">
    <property type="protein sequence ID" value="RPB15021.1"/>
    <property type="molecule type" value="Genomic_DNA"/>
</dbReference>
<name>A0A3N4L330_9PEZI</name>
<evidence type="ECO:0000313" key="3">
    <source>
        <dbReference type="Proteomes" id="UP000277580"/>
    </source>
</evidence>
<organism evidence="2 3">
    <name type="scientific">Morchella conica CCBAS932</name>
    <dbReference type="NCBI Taxonomy" id="1392247"/>
    <lineage>
        <taxon>Eukaryota</taxon>
        <taxon>Fungi</taxon>
        <taxon>Dikarya</taxon>
        <taxon>Ascomycota</taxon>
        <taxon>Pezizomycotina</taxon>
        <taxon>Pezizomycetes</taxon>
        <taxon>Pezizales</taxon>
        <taxon>Morchellaceae</taxon>
        <taxon>Morchella</taxon>
    </lineage>
</organism>
<dbReference type="AlphaFoldDB" id="A0A3N4L330"/>
<dbReference type="Proteomes" id="UP000277580">
    <property type="component" value="Unassembled WGS sequence"/>
</dbReference>
<evidence type="ECO:0000313" key="2">
    <source>
        <dbReference type="EMBL" id="RPB15021.1"/>
    </source>
</evidence>
<accession>A0A3N4L330</accession>
<proteinExistence type="predicted"/>
<protein>
    <submittedName>
        <fullName evidence="2">Uncharacterized protein</fullName>
    </submittedName>
</protein>
<reference evidence="2 3" key="1">
    <citation type="journal article" date="2018" name="Nat. Ecol. Evol.">
        <title>Pezizomycetes genomes reveal the molecular basis of ectomycorrhizal truffle lifestyle.</title>
        <authorList>
            <person name="Murat C."/>
            <person name="Payen T."/>
            <person name="Noel B."/>
            <person name="Kuo A."/>
            <person name="Morin E."/>
            <person name="Chen J."/>
            <person name="Kohler A."/>
            <person name="Krizsan K."/>
            <person name="Balestrini R."/>
            <person name="Da Silva C."/>
            <person name="Montanini B."/>
            <person name="Hainaut M."/>
            <person name="Levati E."/>
            <person name="Barry K.W."/>
            <person name="Belfiori B."/>
            <person name="Cichocki N."/>
            <person name="Clum A."/>
            <person name="Dockter R.B."/>
            <person name="Fauchery L."/>
            <person name="Guy J."/>
            <person name="Iotti M."/>
            <person name="Le Tacon F."/>
            <person name="Lindquist E.A."/>
            <person name="Lipzen A."/>
            <person name="Malagnac F."/>
            <person name="Mello A."/>
            <person name="Molinier V."/>
            <person name="Miyauchi S."/>
            <person name="Poulain J."/>
            <person name="Riccioni C."/>
            <person name="Rubini A."/>
            <person name="Sitrit Y."/>
            <person name="Splivallo R."/>
            <person name="Traeger S."/>
            <person name="Wang M."/>
            <person name="Zifcakova L."/>
            <person name="Wipf D."/>
            <person name="Zambonelli A."/>
            <person name="Paolocci F."/>
            <person name="Nowrousian M."/>
            <person name="Ottonello S."/>
            <person name="Baldrian P."/>
            <person name="Spatafora J.W."/>
            <person name="Henrissat B."/>
            <person name="Nagy L.G."/>
            <person name="Aury J.M."/>
            <person name="Wincker P."/>
            <person name="Grigoriev I.V."/>
            <person name="Bonfante P."/>
            <person name="Martin F.M."/>
        </authorList>
    </citation>
    <scope>NUCLEOTIDE SEQUENCE [LARGE SCALE GENOMIC DNA]</scope>
    <source>
        <strain evidence="2 3">CCBAS932</strain>
    </source>
</reference>
<gene>
    <name evidence="2" type="ORF">P167DRAFT_571886</name>
</gene>
<sequence>MKPLAKHEGPNLHRTIDNTGSLSNQTIKQADVLDEPSFTIGGVTINRQTQLVEEGAELGTYHCVQIKRFSSDISRVLTSKCSDISTCFREILNGLIPCKIVAFPEPLQYRSLDPQKLSRLTSGRSLDGFSAPLVVFAPVAGLATAVAGLAAASLVALAGGFAVSVTVVPQVSQQGGLASMRVVGPKQLLHRKESGSLVEPFPFPGNVDPQAYFTRKRRQEAKDRGEYVDIHDIDGVDPKDFDVLIPDIEHGKLQHEIAEIVGIAYHLEASKEDANKIIGELLKP</sequence>
<feature type="compositionally biased region" description="Basic and acidic residues" evidence="1">
    <location>
        <begin position="1"/>
        <end position="16"/>
    </location>
</feature>
<keyword evidence="3" id="KW-1185">Reference proteome</keyword>
<dbReference type="OrthoDB" id="5414761at2759"/>
<feature type="region of interest" description="Disordered" evidence="1">
    <location>
        <begin position="1"/>
        <end position="20"/>
    </location>
</feature>
<evidence type="ECO:0000256" key="1">
    <source>
        <dbReference type="SAM" id="MobiDB-lite"/>
    </source>
</evidence>